<reference evidence="1 2" key="1">
    <citation type="journal article" date="2011" name="Nat. Biotechnol.">
        <title>Comparative genomic analysis of the thermophilic biomass-degrading fungi Myceliophthora thermophila and Thielavia terrestris.</title>
        <authorList>
            <person name="Berka R.M."/>
            <person name="Grigoriev I.V."/>
            <person name="Otillar R."/>
            <person name="Salamov A."/>
            <person name="Grimwood J."/>
            <person name="Reid I."/>
            <person name="Ishmael N."/>
            <person name="John T."/>
            <person name="Darmond C."/>
            <person name="Moisan M.-C."/>
            <person name="Henrissat B."/>
            <person name="Coutinho P.M."/>
            <person name="Lombard V."/>
            <person name="Natvig D.O."/>
            <person name="Lindquist E."/>
            <person name="Schmutz J."/>
            <person name="Lucas S."/>
            <person name="Harris P."/>
            <person name="Powlowski J."/>
            <person name="Bellemare A."/>
            <person name="Taylor D."/>
            <person name="Butler G."/>
            <person name="de Vries R.P."/>
            <person name="Allijn I.E."/>
            <person name="van den Brink J."/>
            <person name="Ushinsky S."/>
            <person name="Storms R."/>
            <person name="Powell A.J."/>
            <person name="Paulsen I.T."/>
            <person name="Elbourne L.D.H."/>
            <person name="Baker S.E."/>
            <person name="Magnuson J."/>
            <person name="LaBoissiere S."/>
            <person name="Clutterbuck A.J."/>
            <person name="Martinez D."/>
            <person name="Wogulis M."/>
            <person name="de Leon A.L."/>
            <person name="Rey M.W."/>
            <person name="Tsang A."/>
        </authorList>
    </citation>
    <scope>NUCLEOTIDE SEQUENCE [LARGE SCALE GENOMIC DNA]</scope>
    <source>
        <strain evidence="2">ATCC 38088 / NRRL 8126</strain>
    </source>
</reference>
<gene>
    <name evidence="1" type="ORF">THITE_117292</name>
</gene>
<dbReference type="GeneID" id="11518825"/>
<dbReference type="AlphaFoldDB" id="G2R6J1"/>
<evidence type="ECO:0000313" key="1">
    <source>
        <dbReference type="EMBL" id="AEO68472.1"/>
    </source>
</evidence>
<sequence>MHRVDSRLAWRCPWGLIAGTVVLRITYCSGEVISPGPSAMTLTIAGANRFTQLRSHLNSASFVVGITHYLMSRRCLKRLLWLATLSKLGGRCNWQMALTLPHLGEDEGDLREVLDTGTVRARPPKFCSTRHNTAKLNVTTGIAALRIMQARDLRKGNGCPEPGYAGAQAMDAQDLGMRAGRQWKPKSRSDIAYA</sequence>
<dbReference type="EMBL" id="CP003011">
    <property type="protein sequence ID" value="AEO68472.1"/>
    <property type="molecule type" value="Genomic_DNA"/>
</dbReference>
<proteinExistence type="predicted"/>
<evidence type="ECO:0000313" key="2">
    <source>
        <dbReference type="Proteomes" id="UP000008181"/>
    </source>
</evidence>
<dbReference type="KEGG" id="ttt:THITE_117292"/>
<name>G2R6J1_THETT</name>
<dbReference type="RefSeq" id="XP_003654808.1">
    <property type="nucleotide sequence ID" value="XM_003654760.1"/>
</dbReference>
<organism evidence="1 2">
    <name type="scientific">Thermothielavioides terrestris (strain ATCC 38088 / NRRL 8126)</name>
    <name type="common">Thielavia terrestris</name>
    <dbReference type="NCBI Taxonomy" id="578455"/>
    <lineage>
        <taxon>Eukaryota</taxon>
        <taxon>Fungi</taxon>
        <taxon>Dikarya</taxon>
        <taxon>Ascomycota</taxon>
        <taxon>Pezizomycotina</taxon>
        <taxon>Sordariomycetes</taxon>
        <taxon>Sordariomycetidae</taxon>
        <taxon>Sordariales</taxon>
        <taxon>Chaetomiaceae</taxon>
        <taxon>Thermothielavioides</taxon>
        <taxon>Thermothielavioides terrestris</taxon>
    </lineage>
</organism>
<dbReference type="Proteomes" id="UP000008181">
    <property type="component" value="Chromosome 3"/>
</dbReference>
<protein>
    <submittedName>
        <fullName evidence="1">Uncharacterized protein</fullName>
    </submittedName>
</protein>
<keyword evidence="2" id="KW-1185">Reference proteome</keyword>
<accession>G2R6J1</accession>
<dbReference type="HOGENOM" id="CLU_1403324_0_0_1"/>